<organism evidence="1">
    <name type="scientific">marine sediment metagenome</name>
    <dbReference type="NCBI Taxonomy" id="412755"/>
    <lineage>
        <taxon>unclassified sequences</taxon>
        <taxon>metagenomes</taxon>
        <taxon>ecological metagenomes</taxon>
    </lineage>
</organism>
<dbReference type="InterPro" id="IPR021655">
    <property type="entry name" value="Put_metal-bd"/>
</dbReference>
<evidence type="ECO:0008006" key="2">
    <source>
        <dbReference type="Google" id="ProtNLM"/>
    </source>
</evidence>
<proteinExistence type="predicted"/>
<evidence type="ECO:0000313" key="1">
    <source>
        <dbReference type="EMBL" id="KKL99719.1"/>
    </source>
</evidence>
<protein>
    <recommendedName>
        <fullName evidence="2">VWFA domain-containing protein</fullName>
    </recommendedName>
</protein>
<dbReference type="SUPFAM" id="SSF53300">
    <property type="entry name" value="vWA-like"/>
    <property type="match status" value="1"/>
</dbReference>
<sequence>MKYWLLIFVYLAGCNVDVLRPICGNAGPGKCYAVPGISTWLPEDANTEYVKRLQKNAGVGICNLGKAICDKKYNIISCEGDIPPGLEICDAYDNNCNGETNERLQNVSPQTAADELGISPCKIYGECAGAKATCFNEKWKCNYPGKTEFPDETSWDCLDNDCDGRPDEDLLPATCFDDEWWKATNGECSPGFEQCEGTQIFCGGPQQLPEPEVCNRKDDDCNGIIDDGLSVQIPDKYDIVLALDTSGSMCGEIAAVLGACDAYVEQYENDPNYQFALVVMTAGPSMDWTQTLVNFGNIIDVRDALQSLGCSGSVSEASLDILFQLCEHLDGEHLNLNWRPEANALIFSFTDEPPQTYVSPPVDDLMIIDSCLEHRVIPIQWSQNPGRFGPIVTASNGVHFTVVSDFQQMLDNMNSIVVTACGS</sequence>
<dbReference type="EMBL" id="LAZR01017608">
    <property type="protein sequence ID" value="KKL99719.1"/>
    <property type="molecule type" value="Genomic_DNA"/>
</dbReference>
<dbReference type="Pfam" id="PF11617">
    <property type="entry name" value="Cu-binding_MopE"/>
    <property type="match status" value="3"/>
</dbReference>
<accession>A0A0F9GLD7</accession>
<dbReference type="Gene3D" id="3.40.50.410">
    <property type="entry name" value="von Willebrand factor, type A domain"/>
    <property type="match status" value="1"/>
</dbReference>
<comment type="caution">
    <text evidence="1">The sequence shown here is derived from an EMBL/GenBank/DDBJ whole genome shotgun (WGS) entry which is preliminary data.</text>
</comment>
<name>A0A0F9GLD7_9ZZZZ</name>
<reference evidence="1" key="1">
    <citation type="journal article" date="2015" name="Nature">
        <title>Complex archaea that bridge the gap between prokaryotes and eukaryotes.</title>
        <authorList>
            <person name="Spang A."/>
            <person name="Saw J.H."/>
            <person name="Jorgensen S.L."/>
            <person name="Zaremba-Niedzwiedzka K."/>
            <person name="Martijn J."/>
            <person name="Lind A.E."/>
            <person name="van Eijk R."/>
            <person name="Schleper C."/>
            <person name="Guy L."/>
            <person name="Ettema T.J."/>
        </authorList>
    </citation>
    <scope>NUCLEOTIDE SEQUENCE</scope>
</reference>
<dbReference type="InterPro" id="IPR036465">
    <property type="entry name" value="vWFA_dom_sf"/>
</dbReference>
<gene>
    <name evidence="1" type="ORF">LCGC14_1811640</name>
</gene>
<dbReference type="AlphaFoldDB" id="A0A0F9GLD7"/>